<accession>A0A382Q5K5</accession>
<proteinExistence type="predicted"/>
<organism evidence="1">
    <name type="scientific">marine metagenome</name>
    <dbReference type="NCBI Taxonomy" id="408172"/>
    <lineage>
        <taxon>unclassified sequences</taxon>
        <taxon>metagenomes</taxon>
        <taxon>ecological metagenomes</taxon>
    </lineage>
</organism>
<reference evidence="1" key="1">
    <citation type="submission" date="2018-05" db="EMBL/GenBank/DDBJ databases">
        <authorList>
            <person name="Lanie J.A."/>
            <person name="Ng W.-L."/>
            <person name="Kazmierczak K.M."/>
            <person name="Andrzejewski T.M."/>
            <person name="Davidsen T.M."/>
            <person name="Wayne K.J."/>
            <person name="Tettelin H."/>
            <person name="Glass J.I."/>
            <person name="Rusch D."/>
            <person name="Podicherti R."/>
            <person name="Tsui H.-C.T."/>
            <person name="Winkler M.E."/>
        </authorList>
    </citation>
    <scope>NUCLEOTIDE SEQUENCE</scope>
</reference>
<evidence type="ECO:0000313" key="1">
    <source>
        <dbReference type="EMBL" id="SVC80859.1"/>
    </source>
</evidence>
<dbReference type="EMBL" id="UINC01112136">
    <property type="protein sequence ID" value="SVC80859.1"/>
    <property type="molecule type" value="Genomic_DNA"/>
</dbReference>
<name>A0A382Q5K5_9ZZZZ</name>
<gene>
    <name evidence="1" type="ORF">METZ01_LOCUS333713</name>
</gene>
<dbReference type="AlphaFoldDB" id="A0A382Q5K5"/>
<sequence length="132" mass="13653">MSNHAQAAKTYLMCLAAKSAAEAALADAKDNLIDAAENAGTTTVVVAGKAVALTDAVRRSFSIPALREAVSDVIYNATVKHSVDSKSFDRLVDNGSIATSTVKAVVTGTAYVRVNVDDATENVVEVPEADAI</sequence>
<protein>
    <submittedName>
        <fullName evidence="1">Uncharacterized protein</fullName>
    </submittedName>
</protein>